<keyword evidence="6" id="KW-0503">Monooxygenase</keyword>
<dbReference type="OrthoDB" id="2789670at2759"/>
<evidence type="ECO:0000256" key="5">
    <source>
        <dbReference type="ARBA" id="ARBA00023004"/>
    </source>
</evidence>
<evidence type="ECO:0000256" key="2">
    <source>
        <dbReference type="ARBA" id="ARBA00022617"/>
    </source>
</evidence>
<dbReference type="Gene3D" id="1.10.630.10">
    <property type="entry name" value="Cytochrome P450"/>
    <property type="match status" value="1"/>
</dbReference>
<keyword evidence="7" id="KW-0812">Transmembrane</keyword>
<dbReference type="PANTHER" id="PTHR24289:SF1">
    <property type="entry name" value="STEROID 17-ALPHA-HYDROXYLASE_17,20 LYASE"/>
    <property type="match status" value="1"/>
</dbReference>
<dbReference type="GO" id="GO:0005506">
    <property type="term" value="F:iron ion binding"/>
    <property type="evidence" value="ECO:0007669"/>
    <property type="project" value="InterPro"/>
</dbReference>
<dbReference type="GO" id="GO:0042448">
    <property type="term" value="P:progesterone metabolic process"/>
    <property type="evidence" value="ECO:0007669"/>
    <property type="project" value="TreeGrafter"/>
</dbReference>
<keyword evidence="3" id="KW-0479">Metal-binding</keyword>
<dbReference type="GO" id="GO:0042446">
    <property type="term" value="P:hormone biosynthetic process"/>
    <property type="evidence" value="ECO:0007669"/>
    <property type="project" value="TreeGrafter"/>
</dbReference>
<comment type="similarity">
    <text evidence="1">Belongs to the cytochrome P450 family.</text>
</comment>
<reference evidence="8" key="1">
    <citation type="submission" date="2023-01" db="EMBL/GenBank/DDBJ databases">
        <title>Genome assembly of the deep-sea coral Lophelia pertusa.</title>
        <authorList>
            <person name="Herrera S."/>
            <person name="Cordes E."/>
        </authorList>
    </citation>
    <scope>NUCLEOTIDE SEQUENCE</scope>
    <source>
        <strain evidence="8">USNM1676648</strain>
        <tissue evidence="8">Polyp</tissue>
    </source>
</reference>
<accession>A0A9W9YBI8</accession>
<dbReference type="PANTHER" id="PTHR24289">
    <property type="entry name" value="STEROID 17-ALPHA-HYDROXYLASE/17,20 LYASE"/>
    <property type="match status" value="1"/>
</dbReference>
<keyword evidence="7" id="KW-1133">Transmembrane helix</keyword>
<evidence type="ECO:0000256" key="3">
    <source>
        <dbReference type="ARBA" id="ARBA00022723"/>
    </source>
</evidence>
<keyword evidence="4" id="KW-0560">Oxidoreductase</keyword>
<gene>
    <name evidence="8" type="ORF">OS493_019182</name>
</gene>
<evidence type="ECO:0008006" key="10">
    <source>
        <dbReference type="Google" id="ProtNLM"/>
    </source>
</evidence>
<evidence type="ECO:0000256" key="4">
    <source>
        <dbReference type="ARBA" id="ARBA00023002"/>
    </source>
</evidence>
<dbReference type="InterPro" id="IPR036396">
    <property type="entry name" value="Cyt_P450_sf"/>
</dbReference>
<dbReference type="AlphaFoldDB" id="A0A9W9YBI8"/>
<evidence type="ECO:0000256" key="6">
    <source>
        <dbReference type="ARBA" id="ARBA00023033"/>
    </source>
</evidence>
<dbReference type="GO" id="GO:0004508">
    <property type="term" value="F:steroid 17-alpha-monooxygenase activity"/>
    <property type="evidence" value="ECO:0007669"/>
    <property type="project" value="TreeGrafter"/>
</dbReference>
<keyword evidence="5" id="KW-0408">Iron</keyword>
<dbReference type="SUPFAM" id="SSF48264">
    <property type="entry name" value="Cytochrome P450"/>
    <property type="match status" value="1"/>
</dbReference>
<protein>
    <recommendedName>
        <fullName evidence="10">Cytochrome P450</fullName>
    </recommendedName>
</protein>
<evidence type="ECO:0000313" key="9">
    <source>
        <dbReference type="Proteomes" id="UP001163046"/>
    </source>
</evidence>
<dbReference type="EMBL" id="MU827788">
    <property type="protein sequence ID" value="KAJ7331597.1"/>
    <property type="molecule type" value="Genomic_DNA"/>
</dbReference>
<keyword evidence="2" id="KW-0349">Heme</keyword>
<comment type="caution">
    <text evidence="8">The sequence shown here is derived from an EMBL/GenBank/DDBJ whole genome shotgun (WGS) entry which is preliminary data.</text>
</comment>
<dbReference type="Pfam" id="PF00067">
    <property type="entry name" value="p450"/>
    <property type="match status" value="1"/>
</dbReference>
<name>A0A9W9YBI8_9CNID</name>
<proteinExistence type="inferred from homology"/>
<organism evidence="8 9">
    <name type="scientific">Desmophyllum pertusum</name>
    <dbReference type="NCBI Taxonomy" id="174260"/>
    <lineage>
        <taxon>Eukaryota</taxon>
        <taxon>Metazoa</taxon>
        <taxon>Cnidaria</taxon>
        <taxon>Anthozoa</taxon>
        <taxon>Hexacorallia</taxon>
        <taxon>Scleractinia</taxon>
        <taxon>Caryophylliina</taxon>
        <taxon>Caryophylliidae</taxon>
        <taxon>Desmophyllum</taxon>
    </lineage>
</organism>
<keyword evidence="9" id="KW-1185">Reference proteome</keyword>
<dbReference type="Proteomes" id="UP001163046">
    <property type="component" value="Unassembled WGS sequence"/>
</dbReference>
<evidence type="ECO:0000313" key="8">
    <source>
        <dbReference type="EMBL" id="KAJ7331597.1"/>
    </source>
</evidence>
<dbReference type="InterPro" id="IPR001128">
    <property type="entry name" value="Cyt_P450"/>
</dbReference>
<feature type="transmembrane region" description="Helical" evidence="7">
    <location>
        <begin position="51"/>
        <end position="71"/>
    </location>
</feature>
<dbReference type="GO" id="GO:0020037">
    <property type="term" value="F:heme binding"/>
    <property type="evidence" value="ECO:0007669"/>
    <property type="project" value="InterPro"/>
</dbReference>
<sequence length="185" mass="21198">MDDPWETAILGRLWTIQIGIIIRESLVDNIGNHRQTWRSPLFATIYDSLNFGNVLLLFLLLLMLHYLMVLYEFRNMPPGPRLTSLPVLGNVFSLNSKAEKLTDAFKSLKEKCGRIFSMKLGSYKFVMASTPEAVNEMLVKNLLITLVDHRRGKDIIVGNYGPEWKFQRKTIHYSLAPVPLGYSSH</sequence>
<keyword evidence="7" id="KW-0472">Membrane</keyword>
<evidence type="ECO:0000256" key="7">
    <source>
        <dbReference type="SAM" id="Phobius"/>
    </source>
</evidence>
<evidence type="ECO:0000256" key="1">
    <source>
        <dbReference type="ARBA" id="ARBA00010617"/>
    </source>
</evidence>